<proteinExistence type="predicted"/>
<dbReference type="Pfam" id="PF14066">
    <property type="entry name" value="DUF4256"/>
    <property type="match status" value="1"/>
</dbReference>
<keyword evidence="2" id="KW-1185">Reference proteome</keyword>
<comment type="caution">
    <text evidence="1">The sequence shown here is derived from an EMBL/GenBank/DDBJ whole genome shotgun (WGS) entry which is preliminary data.</text>
</comment>
<organism evidence="1 2">
    <name type="scientific">Emticicia soli</name>
    <dbReference type="NCBI Taxonomy" id="2027878"/>
    <lineage>
        <taxon>Bacteria</taxon>
        <taxon>Pseudomonadati</taxon>
        <taxon>Bacteroidota</taxon>
        <taxon>Cytophagia</taxon>
        <taxon>Cytophagales</taxon>
        <taxon>Leadbetterellaceae</taxon>
        <taxon>Emticicia</taxon>
    </lineage>
</organism>
<dbReference type="InterPro" id="IPR025352">
    <property type="entry name" value="DUF4256"/>
</dbReference>
<dbReference type="Proteomes" id="UP001597510">
    <property type="component" value="Unassembled WGS sequence"/>
</dbReference>
<accession>A0ABW5JAK3</accession>
<evidence type="ECO:0000313" key="1">
    <source>
        <dbReference type="EMBL" id="MFD2521796.1"/>
    </source>
</evidence>
<reference evidence="2" key="1">
    <citation type="journal article" date="2019" name="Int. J. Syst. Evol. Microbiol.">
        <title>The Global Catalogue of Microorganisms (GCM) 10K type strain sequencing project: providing services to taxonomists for standard genome sequencing and annotation.</title>
        <authorList>
            <consortium name="The Broad Institute Genomics Platform"/>
            <consortium name="The Broad Institute Genome Sequencing Center for Infectious Disease"/>
            <person name="Wu L."/>
            <person name="Ma J."/>
        </authorList>
    </citation>
    <scope>NUCLEOTIDE SEQUENCE [LARGE SCALE GENOMIC DNA]</scope>
    <source>
        <strain evidence="2">KCTC 52344</strain>
    </source>
</reference>
<evidence type="ECO:0000313" key="2">
    <source>
        <dbReference type="Proteomes" id="UP001597510"/>
    </source>
</evidence>
<dbReference type="EMBL" id="JBHULC010000011">
    <property type="protein sequence ID" value="MFD2521796.1"/>
    <property type="molecule type" value="Genomic_DNA"/>
</dbReference>
<gene>
    <name evidence="1" type="ORF">ACFSR2_12940</name>
</gene>
<protein>
    <submittedName>
        <fullName evidence="1">DUF4256 domain-containing protein</fullName>
    </submittedName>
</protein>
<name>A0ABW5JAK3_9BACT</name>
<dbReference type="RefSeq" id="WP_340236071.1">
    <property type="nucleotide sequence ID" value="NZ_JBBEWC010000005.1"/>
</dbReference>
<sequence length="188" mass="21411">MSRNKQELSPESQAELLKTLKARFEKNMNRHKGIEWGKVQAKLEANPEKLWSLDEMEITEGEPDVIGYDADTDEYIFCDCSAETPKGRRNICYDPKSLDDRKTYKPADSAVGMAEAMGIDLLTEEQYRDLQKLGVFDAKTSSWIQTPADIRKLGGALFADYRYGKVFVYHNGASSYYSSRAFRGLLRV</sequence>